<accession>A0A6B0GN50</accession>
<sequence>MSDDEVACSYCDSTALAYELNSDRGPVGRCIPCLAIERGQSGLRQPAESFLDPEPSVVYDTQEKWDEHREQTYTRTRDWYRILARIQQDDPLLKRNPEDIGTVHDSIRTFLTNIMGEEAHYPPSDVAGSPVAVGQTTFPEVTDGE</sequence>
<gene>
    <name evidence="2" type="ORF">GQS65_17220</name>
</gene>
<evidence type="ECO:0000313" key="2">
    <source>
        <dbReference type="EMBL" id="MWG36204.1"/>
    </source>
</evidence>
<protein>
    <submittedName>
        <fullName evidence="2">Uncharacterized protein</fullName>
    </submittedName>
</protein>
<evidence type="ECO:0000313" key="3">
    <source>
        <dbReference type="Proteomes" id="UP000451471"/>
    </source>
</evidence>
<dbReference type="EMBL" id="WSZK01000031">
    <property type="protein sequence ID" value="MWG36204.1"/>
    <property type="molecule type" value="Genomic_DNA"/>
</dbReference>
<dbReference type="OrthoDB" id="350788at2157"/>
<dbReference type="RefSeq" id="WP_158205865.1">
    <property type="nucleotide sequence ID" value="NZ_WSZK01000031.1"/>
</dbReference>
<comment type="caution">
    <text evidence="2">The sequence shown here is derived from an EMBL/GenBank/DDBJ whole genome shotgun (WGS) entry which is preliminary data.</text>
</comment>
<dbReference type="Proteomes" id="UP000451471">
    <property type="component" value="Unassembled WGS sequence"/>
</dbReference>
<organism evidence="2 3">
    <name type="scientific">Halomarina oriensis</name>
    <dbReference type="NCBI Taxonomy" id="671145"/>
    <lineage>
        <taxon>Archaea</taxon>
        <taxon>Methanobacteriati</taxon>
        <taxon>Methanobacteriota</taxon>
        <taxon>Stenosarchaea group</taxon>
        <taxon>Halobacteria</taxon>
        <taxon>Halobacteriales</taxon>
        <taxon>Natronomonadaceae</taxon>
        <taxon>Halomarina</taxon>
    </lineage>
</organism>
<dbReference type="AlphaFoldDB" id="A0A6B0GN50"/>
<proteinExistence type="predicted"/>
<reference evidence="2 3" key="1">
    <citation type="submission" date="2019-12" db="EMBL/GenBank/DDBJ databases">
        <title>Halocatena pleomorpha gen. nov. sp. nov., an extremely halophilic archaeon of family Halobacteriaceae isolated from saltpan soil.</title>
        <authorList>
            <person name="Pal Y."/>
            <person name="Verma A."/>
            <person name="Krishnamurthi S."/>
            <person name="Kumar P."/>
        </authorList>
    </citation>
    <scope>NUCLEOTIDE SEQUENCE [LARGE SCALE GENOMIC DNA]</scope>
    <source>
        <strain evidence="2 3">JCM 16495</strain>
    </source>
</reference>
<keyword evidence="3" id="KW-1185">Reference proteome</keyword>
<feature type="region of interest" description="Disordered" evidence="1">
    <location>
        <begin position="122"/>
        <end position="145"/>
    </location>
</feature>
<name>A0A6B0GN50_9EURY</name>
<evidence type="ECO:0000256" key="1">
    <source>
        <dbReference type="SAM" id="MobiDB-lite"/>
    </source>
</evidence>